<evidence type="ECO:0000313" key="2">
    <source>
        <dbReference type="Proteomes" id="UP000234323"/>
    </source>
</evidence>
<name>A0A2I1GVM9_9GLOM</name>
<dbReference type="EMBL" id="LLXI01000907">
    <property type="protein sequence ID" value="PKY50688.1"/>
    <property type="molecule type" value="Genomic_DNA"/>
</dbReference>
<proteinExistence type="predicted"/>
<reference evidence="1 2" key="1">
    <citation type="submission" date="2015-10" db="EMBL/GenBank/DDBJ databases">
        <title>Genome analyses suggest a sexual origin of heterokaryosis in a supposedly ancient asexual fungus.</title>
        <authorList>
            <person name="Ropars J."/>
            <person name="Sedzielewska K."/>
            <person name="Noel J."/>
            <person name="Charron P."/>
            <person name="Farinelli L."/>
            <person name="Marton T."/>
            <person name="Kruger M."/>
            <person name="Pelin A."/>
            <person name="Brachmann A."/>
            <person name="Corradi N."/>
        </authorList>
    </citation>
    <scope>NUCLEOTIDE SEQUENCE [LARGE SCALE GENOMIC DNA]</scope>
    <source>
        <strain evidence="1 2">A4</strain>
    </source>
</reference>
<sequence length="221" mass="25840">MSASSESSVSYKRRLQRERAERHRQRRFEGGCLDLGNMDQMCYTVKICLYEKDRNSILKALSFRKNIRAYNGILACSSFGTKVDESFKTQFILFFDMTLSEEQFVYREYWEKPYGDMKTIKILIENLKPKTREIDKARAIQLWGRRASIHVRHDMHIFLYKNCATPCSASVREKSVWTTSMRRAHDSLTRSADSGGGIGYVPSYSLQLRILLTSFMLYTLF</sequence>
<organism evidence="1 2">
    <name type="scientific">Rhizophagus irregularis</name>
    <dbReference type="NCBI Taxonomy" id="588596"/>
    <lineage>
        <taxon>Eukaryota</taxon>
        <taxon>Fungi</taxon>
        <taxon>Fungi incertae sedis</taxon>
        <taxon>Mucoromycota</taxon>
        <taxon>Glomeromycotina</taxon>
        <taxon>Glomeromycetes</taxon>
        <taxon>Glomerales</taxon>
        <taxon>Glomeraceae</taxon>
        <taxon>Rhizophagus</taxon>
    </lineage>
</organism>
<keyword evidence="2" id="KW-1185">Reference proteome</keyword>
<evidence type="ECO:0000313" key="1">
    <source>
        <dbReference type="EMBL" id="PKY50688.1"/>
    </source>
</evidence>
<gene>
    <name evidence="1" type="ORF">RhiirA4_467284</name>
</gene>
<dbReference type="Proteomes" id="UP000234323">
    <property type="component" value="Unassembled WGS sequence"/>
</dbReference>
<dbReference type="AlphaFoldDB" id="A0A2I1GVM9"/>
<comment type="caution">
    <text evidence="1">The sequence shown here is derived from an EMBL/GenBank/DDBJ whole genome shotgun (WGS) entry which is preliminary data.</text>
</comment>
<accession>A0A2I1GVM9</accession>
<protein>
    <submittedName>
        <fullName evidence="1">Uncharacterized protein</fullName>
    </submittedName>
</protein>